<dbReference type="FunFam" id="3.40.47.10:FF:000031">
    <property type="entry name" value="Sterigmatocystin biosynthesis polyketide synthase"/>
    <property type="match status" value="1"/>
</dbReference>
<dbReference type="Pfam" id="PF22621">
    <property type="entry name" value="CurL-like_PKS_C"/>
    <property type="match status" value="1"/>
</dbReference>
<keyword evidence="3" id="KW-0808">Transferase</keyword>
<dbReference type="InterPro" id="IPR032088">
    <property type="entry name" value="SAT"/>
</dbReference>
<dbReference type="InterPro" id="IPR018201">
    <property type="entry name" value="Ketoacyl_synth_AS"/>
</dbReference>
<evidence type="ECO:0000313" key="9">
    <source>
        <dbReference type="Proteomes" id="UP001166286"/>
    </source>
</evidence>
<gene>
    <name evidence="8" type="ORF">JMJ35_010730</name>
</gene>
<dbReference type="GO" id="GO:0004312">
    <property type="term" value="F:fatty acid synthase activity"/>
    <property type="evidence" value="ECO:0007669"/>
    <property type="project" value="TreeGrafter"/>
</dbReference>
<dbReference type="FunFam" id="3.10.129.110:FF:000001">
    <property type="entry name" value="Sterigmatocystin biosynthesis polyketide synthase"/>
    <property type="match status" value="1"/>
</dbReference>
<feature type="domain" description="PKS/mFAS DH" evidence="7">
    <location>
        <begin position="1225"/>
        <end position="1532"/>
    </location>
</feature>
<dbReference type="Pfam" id="PF02801">
    <property type="entry name" value="Ketoacyl-synt_C"/>
    <property type="match status" value="1"/>
</dbReference>
<dbReference type="Gene3D" id="3.40.47.10">
    <property type="match status" value="1"/>
</dbReference>
<evidence type="ECO:0000256" key="3">
    <source>
        <dbReference type="ARBA" id="ARBA00022679"/>
    </source>
</evidence>
<dbReference type="PANTHER" id="PTHR43775">
    <property type="entry name" value="FATTY ACID SYNTHASE"/>
    <property type="match status" value="1"/>
</dbReference>
<dbReference type="GO" id="GO:0044550">
    <property type="term" value="P:secondary metabolite biosynthetic process"/>
    <property type="evidence" value="ECO:0007669"/>
    <property type="project" value="TreeGrafter"/>
</dbReference>
<dbReference type="GO" id="GO:0004315">
    <property type="term" value="F:3-oxoacyl-[acyl-carrier-protein] synthase activity"/>
    <property type="evidence" value="ECO:0007669"/>
    <property type="project" value="InterPro"/>
</dbReference>
<dbReference type="InterPro" id="IPR042104">
    <property type="entry name" value="PKS_dehydratase_sf"/>
</dbReference>
<evidence type="ECO:0000256" key="5">
    <source>
        <dbReference type="SAM" id="MobiDB-lite"/>
    </source>
</evidence>
<sequence>MESSSQIFIFGDQTNASDKELRQLLHVKDNIVLRSFFERTTYALRVEIAQLPALKREKFPRFTTLLDLLARRLGLENNPALELALLCISQLACFIGWYGEGSRQYPHCSNSYVIGLCTGSFAAAAISTSQTISELLPAGIEAVLVAFRTGLRSWEARNDIEHRLVASPVWSASVVMQEEQASTSLDKFSKAKGLSTSSKPYLSSVTSTNVTISGPSLVLEQLLQSEPFSATKHAKLAIHAPYHAAHLYEQSDIEAILAPCNQDILSSYESKIALLSSGTGRLLGKTKYGSLLRIVLNDVLTQQLHWDNMLEQSVPEIRQRSSPTRFEIYPILTSGTRSLASKISHTTQLPVTINDSCTAESVNARSPGITGELKQSKIAIIGYSGRFPDAESTDKFWQLLRKGLDVHREIPKDRFNVANHYDATGRKKNTSKVKYGCFIEEPGLFDTRFFNMSPRESANTDPGQRLAIITAYESLEMAGFMPDRTPSSQRDRVGIFYGMTSDDWREVNSGQNVDTYFIPGGNRAFTPGRINYHFKFSGPSFSIDTACSSSFAAIHTACNSLWRGDCDTALAGGTNVMTNPDNFAGLDRAHFLSPTGNCNTFDDGADGYCRADAVGTVILKRLEDAEADNDPIKGVILGAYTNHSAEADSMTRPHVGAQASIFNKILDTANVDPLDVSYIEMHGTGTQHGDAVEMKSVLDVFASGQRGPEHPLHLGSVKANVGHAESGSGVTSLIKVLMMMEQNEIPPHCGIKTKINRNFPTDLKARNVNIALEPAPWKRPEHGNRKRTVFLNNFSAAGGNTALLIEDAPCVVPTGYIDPRASHLVAVSGKSKLSVQKNIEVLVAFINGNPEMSVPSLAYTSTARRMHHNHRVIHRVKDFRAFLALIDGTMNSLNEAGPAVSQLCTVCVQMALAQLWISWGVYPSAVIGHSLGEYAALHTAGVISASDAIFLVGTRAQLLGERCSAGTHSMLAVKASLPSLSSHITRTCCDVACINSPGETVLSGPIADIDSLANTLTSQSIKCTKLEVPFAFHSSQVDCILQDFESSAHAVAFDRPSVPYLSPLLGEVVNDKGILGPSYLSRACRGTVNFQQALIAARAADTINDREIWVEIGAHPVCSNMIKTILGPHISTLSSLRRQGNTWGTLNESMSSLYLAGLDLQWSEYHRDFKDAHKVLKLPSYQWDNKNYWIQYTNDFCLTKGDDKSIPDLDRPEPAIPGLSTASVQRVVEQNLGIEISTIIIESNLNHPSLLPVCQGHLVNGVALCPSSLYADIALTVAHYLLQASKTDTNGIGMDVSDMTVNKPLIASEKSPQPFRASASADWKARRVSINFYSVSTDGKKSIDHANCIVKLEDSGKWSKDWKRNAYLIKSRIDSLEQGVDQGQSHKVKRGLAYKLFSALVDYGQCYQGMQEVTLNSAQLEATARVKFQTTENEENHYFTPYWIDSLGHLAGFVMNANDGIDSKSQVFVNHGWDSMRCAIQFSRNKTYQTYVRMQLIGGTMYAGDTYIFDGDDVVGLYQGVKFQGVPRQVLDNLLPRAMAPKSTPKLPIPTEGNAKPTPKQKSSMRAGKKSSASPLRHATHSAHQPSQPGKIDIMTSFLAIMAEEVGLD</sequence>
<dbReference type="GO" id="GO:0006633">
    <property type="term" value="P:fatty acid biosynthetic process"/>
    <property type="evidence" value="ECO:0007669"/>
    <property type="project" value="InterPro"/>
</dbReference>
<dbReference type="InterPro" id="IPR049900">
    <property type="entry name" value="PKS_mFAS_DH"/>
</dbReference>
<dbReference type="Gene3D" id="3.40.366.10">
    <property type="entry name" value="Malonyl-Coenzyme A Acyl Carrier Protein, domain 2"/>
    <property type="match status" value="2"/>
</dbReference>
<dbReference type="PROSITE" id="PS52019">
    <property type="entry name" value="PKS_MFAS_DH"/>
    <property type="match status" value="1"/>
</dbReference>
<dbReference type="InterPro" id="IPR016035">
    <property type="entry name" value="Acyl_Trfase/lysoPLipase"/>
</dbReference>
<feature type="domain" description="Ketosynthase family 3 (KS3)" evidence="6">
    <location>
        <begin position="375"/>
        <end position="807"/>
    </location>
</feature>
<protein>
    <recommendedName>
        <fullName evidence="10">Polyketide synthase</fullName>
    </recommendedName>
</protein>
<dbReference type="InterPro" id="IPR030918">
    <property type="entry name" value="PT_fungal_PKS"/>
</dbReference>
<feature type="region of interest" description="N-terminal hotdog fold" evidence="4">
    <location>
        <begin position="1225"/>
        <end position="1357"/>
    </location>
</feature>
<keyword evidence="1" id="KW-0596">Phosphopantetheine</keyword>
<dbReference type="PANTHER" id="PTHR43775:SF45">
    <property type="entry name" value="CONIDIAL PIGMENT POLYKETIDE SYNTHASE ALB1"/>
    <property type="match status" value="1"/>
</dbReference>
<dbReference type="SUPFAM" id="SSF52151">
    <property type="entry name" value="FabD/lysophospholipase-like"/>
    <property type="match status" value="1"/>
</dbReference>
<evidence type="ECO:0000256" key="1">
    <source>
        <dbReference type="ARBA" id="ARBA00022450"/>
    </source>
</evidence>
<dbReference type="NCBIfam" id="TIGR04532">
    <property type="entry name" value="PT_fungal_PKS"/>
    <property type="match status" value="1"/>
</dbReference>
<dbReference type="PROSITE" id="PS52004">
    <property type="entry name" value="KS3_2"/>
    <property type="match status" value="1"/>
</dbReference>
<dbReference type="InterPro" id="IPR050091">
    <property type="entry name" value="PKS_NRPS_Biosynth_Enz"/>
</dbReference>
<dbReference type="PROSITE" id="PS00606">
    <property type="entry name" value="KS3_1"/>
    <property type="match status" value="1"/>
</dbReference>
<dbReference type="InterPro" id="IPR049551">
    <property type="entry name" value="PKS_DH_C"/>
</dbReference>
<dbReference type="Proteomes" id="UP001166286">
    <property type="component" value="Unassembled WGS sequence"/>
</dbReference>
<feature type="active site" description="Proton donor; for dehydratase activity" evidence="4">
    <location>
        <position position="1445"/>
    </location>
</feature>
<evidence type="ECO:0000256" key="2">
    <source>
        <dbReference type="ARBA" id="ARBA00022553"/>
    </source>
</evidence>
<dbReference type="InterPro" id="IPR014043">
    <property type="entry name" value="Acyl_transferase_dom"/>
</dbReference>
<dbReference type="Pfam" id="PF00698">
    <property type="entry name" value="Acyl_transf_1"/>
    <property type="match status" value="1"/>
</dbReference>
<reference evidence="8" key="1">
    <citation type="submission" date="2023-03" db="EMBL/GenBank/DDBJ databases">
        <title>Complete genome of Cladonia borealis.</title>
        <authorList>
            <person name="Park H."/>
        </authorList>
    </citation>
    <scope>NUCLEOTIDE SEQUENCE</scope>
    <source>
        <strain evidence="8">ANT050790</strain>
    </source>
</reference>
<dbReference type="SMART" id="SM00825">
    <property type="entry name" value="PKS_KS"/>
    <property type="match status" value="1"/>
</dbReference>
<evidence type="ECO:0000256" key="4">
    <source>
        <dbReference type="PROSITE-ProRule" id="PRU01363"/>
    </source>
</evidence>
<feature type="active site" description="Proton acceptor; for dehydratase activity" evidence="4">
    <location>
        <position position="1257"/>
    </location>
</feature>
<dbReference type="CDD" id="cd00833">
    <property type="entry name" value="PKS"/>
    <property type="match status" value="1"/>
</dbReference>
<accession>A0AA39U3A8</accession>
<dbReference type="InterPro" id="IPR014031">
    <property type="entry name" value="Ketoacyl_synth_C"/>
</dbReference>
<keyword evidence="2" id="KW-0597">Phosphoprotein</keyword>
<dbReference type="SUPFAM" id="SSF53901">
    <property type="entry name" value="Thiolase-like"/>
    <property type="match status" value="1"/>
</dbReference>
<feature type="region of interest" description="Disordered" evidence="5">
    <location>
        <begin position="1541"/>
        <end position="1590"/>
    </location>
</feature>
<dbReference type="SMART" id="SM00827">
    <property type="entry name" value="PKS_AT"/>
    <property type="match status" value="1"/>
</dbReference>
<feature type="non-terminal residue" evidence="8">
    <location>
        <position position="1"/>
    </location>
</feature>
<dbReference type="Pfam" id="PF00109">
    <property type="entry name" value="ketoacyl-synt"/>
    <property type="match status" value="1"/>
</dbReference>
<dbReference type="Gene3D" id="3.10.129.110">
    <property type="entry name" value="Polyketide synthase dehydratase"/>
    <property type="match status" value="1"/>
</dbReference>
<dbReference type="InterPro" id="IPR014030">
    <property type="entry name" value="Ketoacyl_synth_N"/>
</dbReference>
<dbReference type="SUPFAM" id="SSF55048">
    <property type="entry name" value="Probable ACP-binding domain of malonyl-CoA ACP transacylase"/>
    <property type="match status" value="1"/>
</dbReference>
<comment type="caution">
    <text evidence="8">The sequence shown here is derived from an EMBL/GenBank/DDBJ whole genome shotgun (WGS) entry which is preliminary data.</text>
</comment>
<dbReference type="EMBL" id="JAFEKC020000027">
    <property type="protein sequence ID" value="KAK0506876.1"/>
    <property type="molecule type" value="Genomic_DNA"/>
</dbReference>
<evidence type="ECO:0000313" key="8">
    <source>
        <dbReference type="EMBL" id="KAK0506876.1"/>
    </source>
</evidence>
<keyword evidence="9" id="KW-1185">Reference proteome</keyword>
<proteinExistence type="predicted"/>
<evidence type="ECO:0000259" key="6">
    <source>
        <dbReference type="PROSITE" id="PS52004"/>
    </source>
</evidence>
<feature type="region of interest" description="C-terminal hotdog fold" evidence="4">
    <location>
        <begin position="1384"/>
        <end position="1532"/>
    </location>
</feature>
<dbReference type="InterPro" id="IPR001227">
    <property type="entry name" value="Ac_transferase_dom_sf"/>
</dbReference>
<dbReference type="InterPro" id="IPR016039">
    <property type="entry name" value="Thiolase-like"/>
</dbReference>
<evidence type="ECO:0000259" key="7">
    <source>
        <dbReference type="PROSITE" id="PS52019"/>
    </source>
</evidence>
<name>A0AA39U3A8_9LECA</name>
<dbReference type="Pfam" id="PF16073">
    <property type="entry name" value="SAT"/>
    <property type="match status" value="1"/>
</dbReference>
<dbReference type="InterPro" id="IPR020841">
    <property type="entry name" value="PKS_Beta-ketoAc_synthase_dom"/>
</dbReference>
<dbReference type="Gene3D" id="3.30.70.3290">
    <property type="match status" value="1"/>
</dbReference>
<dbReference type="InterPro" id="IPR016036">
    <property type="entry name" value="Malonyl_transacylase_ACP-bd"/>
</dbReference>
<dbReference type="Pfam" id="PF14765">
    <property type="entry name" value="PS-DH"/>
    <property type="match status" value="1"/>
</dbReference>
<evidence type="ECO:0008006" key="10">
    <source>
        <dbReference type="Google" id="ProtNLM"/>
    </source>
</evidence>
<organism evidence="8 9">
    <name type="scientific">Cladonia borealis</name>
    <dbReference type="NCBI Taxonomy" id="184061"/>
    <lineage>
        <taxon>Eukaryota</taxon>
        <taxon>Fungi</taxon>
        <taxon>Dikarya</taxon>
        <taxon>Ascomycota</taxon>
        <taxon>Pezizomycotina</taxon>
        <taxon>Lecanoromycetes</taxon>
        <taxon>OSLEUM clade</taxon>
        <taxon>Lecanoromycetidae</taxon>
        <taxon>Lecanorales</taxon>
        <taxon>Lecanorineae</taxon>
        <taxon>Cladoniaceae</taxon>
        <taxon>Cladonia</taxon>
    </lineage>
</organism>